<name>A0ABQ9CWA7_9PASS</name>
<accession>A0ABQ9CWA7</accession>
<proteinExistence type="predicted"/>
<keyword evidence="2" id="KW-1185">Reference proteome</keyword>
<gene>
    <name evidence="1" type="ORF">WISP_108353</name>
</gene>
<dbReference type="EMBL" id="WHWB01034405">
    <property type="protein sequence ID" value="KAJ7410483.1"/>
    <property type="molecule type" value="Genomic_DNA"/>
</dbReference>
<comment type="caution">
    <text evidence="1">The sequence shown here is derived from an EMBL/GenBank/DDBJ whole genome shotgun (WGS) entry which is preliminary data.</text>
</comment>
<dbReference type="PANTHER" id="PTHR33332">
    <property type="entry name" value="REVERSE TRANSCRIPTASE DOMAIN-CONTAINING PROTEIN"/>
    <property type="match status" value="1"/>
</dbReference>
<protein>
    <submittedName>
        <fullName evidence="1">Uncharacterized protein</fullName>
    </submittedName>
</protein>
<organism evidence="1 2">
    <name type="scientific">Willisornis vidua</name>
    <name type="common">Xingu scale-backed antbird</name>
    <dbReference type="NCBI Taxonomy" id="1566151"/>
    <lineage>
        <taxon>Eukaryota</taxon>
        <taxon>Metazoa</taxon>
        <taxon>Chordata</taxon>
        <taxon>Craniata</taxon>
        <taxon>Vertebrata</taxon>
        <taxon>Euteleostomi</taxon>
        <taxon>Archelosauria</taxon>
        <taxon>Archosauria</taxon>
        <taxon>Dinosauria</taxon>
        <taxon>Saurischia</taxon>
        <taxon>Theropoda</taxon>
        <taxon>Coelurosauria</taxon>
        <taxon>Aves</taxon>
        <taxon>Neognathae</taxon>
        <taxon>Neoaves</taxon>
        <taxon>Telluraves</taxon>
        <taxon>Australaves</taxon>
        <taxon>Passeriformes</taxon>
        <taxon>Thamnophilidae</taxon>
        <taxon>Willisornis</taxon>
    </lineage>
</organism>
<sequence>MWFYKTKYKVLHPDQGNPQYQHRLGDEWIETNPTEKDLKVPVDERLDMTQQCALAAQNASCILGCNKSSLASNSREEILPLYSALVRPHLQCCIQLWGHQHKKNIEVLELHLKSLKPASVELTAVLRRIFQLMYDGYYVDAFAAAAL</sequence>
<evidence type="ECO:0000313" key="1">
    <source>
        <dbReference type="EMBL" id="KAJ7410483.1"/>
    </source>
</evidence>
<reference evidence="1" key="1">
    <citation type="submission" date="2019-10" db="EMBL/GenBank/DDBJ databases">
        <authorList>
            <person name="Soares A.E.R."/>
            <person name="Aleixo A."/>
            <person name="Schneider P."/>
            <person name="Miyaki C.Y."/>
            <person name="Schneider M.P."/>
            <person name="Mello C."/>
            <person name="Vasconcelos A.T.R."/>
        </authorList>
    </citation>
    <scope>NUCLEOTIDE SEQUENCE</scope>
    <source>
        <tissue evidence="1">Muscle</tissue>
    </source>
</reference>
<evidence type="ECO:0000313" key="2">
    <source>
        <dbReference type="Proteomes" id="UP001145742"/>
    </source>
</evidence>
<dbReference type="Proteomes" id="UP001145742">
    <property type="component" value="Unassembled WGS sequence"/>
</dbReference>